<feature type="domain" description="AMP-dependent synthetase/ligase" evidence="1">
    <location>
        <begin position="3"/>
        <end position="86"/>
    </location>
</feature>
<dbReference type="InterPro" id="IPR042099">
    <property type="entry name" value="ANL_N_sf"/>
</dbReference>
<sequence length="96" mass="10489">MAMVKPTMLLIVPLIIEKIFKNRVQPKLKSSGIMRSVMKFAFGGQLRCMPIGGAFLAPEVEDFLVDSGLPYTVGYGMTETSPLCTGEPASSTRFRS</sequence>
<dbReference type="SUPFAM" id="SSF56801">
    <property type="entry name" value="Acetyl-CoA synthetase-like"/>
    <property type="match status" value="1"/>
</dbReference>
<dbReference type="InterPro" id="IPR000873">
    <property type="entry name" value="AMP-dep_synth/lig_dom"/>
</dbReference>
<feature type="non-terminal residue" evidence="2">
    <location>
        <position position="96"/>
    </location>
</feature>
<accession>A0ABQ5KFN9</accession>
<dbReference type="Gene3D" id="3.40.50.12780">
    <property type="entry name" value="N-terminal domain of ligase-like"/>
    <property type="match status" value="1"/>
</dbReference>
<name>A0ABQ5KFN9_9EUKA</name>
<comment type="caution">
    <text evidence="2">The sequence shown here is derived from an EMBL/GenBank/DDBJ whole genome shotgun (WGS) entry which is preliminary data.</text>
</comment>
<protein>
    <submittedName>
        <fullName evidence="2">AMP-binding protein</fullName>
    </submittedName>
</protein>
<evidence type="ECO:0000313" key="3">
    <source>
        <dbReference type="Proteomes" id="UP001057375"/>
    </source>
</evidence>
<dbReference type="EMBL" id="BQXS01001532">
    <property type="protein sequence ID" value="GKT30741.1"/>
    <property type="molecule type" value="Genomic_DNA"/>
</dbReference>
<reference evidence="2" key="1">
    <citation type="submission" date="2022-03" db="EMBL/GenBank/DDBJ databases">
        <title>Draft genome sequence of Aduncisulcus paluster, a free-living microaerophilic Fornicata.</title>
        <authorList>
            <person name="Yuyama I."/>
            <person name="Kume K."/>
            <person name="Tamura T."/>
            <person name="Inagaki Y."/>
            <person name="Hashimoto T."/>
        </authorList>
    </citation>
    <scope>NUCLEOTIDE SEQUENCE</scope>
    <source>
        <strain evidence="2">NY0171</strain>
    </source>
</reference>
<evidence type="ECO:0000313" key="2">
    <source>
        <dbReference type="EMBL" id="GKT30741.1"/>
    </source>
</evidence>
<evidence type="ECO:0000259" key="1">
    <source>
        <dbReference type="Pfam" id="PF00501"/>
    </source>
</evidence>
<proteinExistence type="predicted"/>
<gene>
    <name evidence="2" type="ORF">ADUPG1_001672</name>
</gene>
<dbReference type="Proteomes" id="UP001057375">
    <property type="component" value="Unassembled WGS sequence"/>
</dbReference>
<organism evidence="2 3">
    <name type="scientific">Aduncisulcus paluster</name>
    <dbReference type="NCBI Taxonomy" id="2918883"/>
    <lineage>
        <taxon>Eukaryota</taxon>
        <taxon>Metamonada</taxon>
        <taxon>Carpediemonas-like organisms</taxon>
        <taxon>Aduncisulcus</taxon>
    </lineage>
</organism>
<dbReference type="Pfam" id="PF00501">
    <property type="entry name" value="AMP-binding"/>
    <property type="match status" value="1"/>
</dbReference>
<keyword evidence="3" id="KW-1185">Reference proteome</keyword>